<comment type="caution">
    <text evidence="2">The sequence shown here is derived from an EMBL/GenBank/DDBJ whole genome shotgun (WGS) entry which is preliminary data.</text>
</comment>
<feature type="transmembrane region" description="Helical" evidence="1">
    <location>
        <begin position="39"/>
        <end position="58"/>
    </location>
</feature>
<gene>
    <name evidence="2" type="ORF">ACFSKU_00685</name>
</gene>
<evidence type="ECO:0000313" key="3">
    <source>
        <dbReference type="Proteomes" id="UP001597369"/>
    </source>
</evidence>
<keyword evidence="3" id="KW-1185">Reference proteome</keyword>
<protein>
    <submittedName>
        <fullName evidence="2">DUF4199 domain-containing protein</fullName>
    </submittedName>
</protein>
<organism evidence="2 3">
    <name type="scientific">Pontibacter silvestris</name>
    <dbReference type="NCBI Taxonomy" id="2305183"/>
    <lineage>
        <taxon>Bacteria</taxon>
        <taxon>Pseudomonadati</taxon>
        <taxon>Bacteroidota</taxon>
        <taxon>Cytophagia</taxon>
        <taxon>Cytophagales</taxon>
        <taxon>Hymenobacteraceae</taxon>
        <taxon>Pontibacter</taxon>
    </lineage>
</organism>
<accession>A0ABW4WU78</accession>
<dbReference type="InterPro" id="IPR025250">
    <property type="entry name" value="DUF4199"/>
</dbReference>
<feature type="transmembrane region" description="Helical" evidence="1">
    <location>
        <begin position="79"/>
        <end position="98"/>
    </location>
</feature>
<feature type="transmembrane region" description="Helical" evidence="1">
    <location>
        <begin position="12"/>
        <end position="33"/>
    </location>
</feature>
<evidence type="ECO:0000256" key="1">
    <source>
        <dbReference type="SAM" id="Phobius"/>
    </source>
</evidence>
<keyword evidence="1" id="KW-0472">Membrane</keyword>
<dbReference type="EMBL" id="JBHUHV010000002">
    <property type="protein sequence ID" value="MFD2065382.1"/>
    <property type="molecule type" value="Genomic_DNA"/>
</dbReference>
<sequence>MFNQAIIRVGVRYGVLSGIACFVVVLVLYFVGVNPFGNMGRISFVPIPVFILLAIKYYKKYNDTELGFLSGLRVGLSTSFYTALTASLLVLALIYLVGPELLQRHITEMQTLLTDTKEEQIAVIGQENFDKAYEAMSSLTPGMLAADDFIRRLLAGAAFALVGAVFFRK</sequence>
<reference evidence="3" key="1">
    <citation type="journal article" date="2019" name="Int. J. Syst. Evol. Microbiol.">
        <title>The Global Catalogue of Microorganisms (GCM) 10K type strain sequencing project: providing services to taxonomists for standard genome sequencing and annotation.</title>
        <authorList>
            <consortium name="The Broad Institute Genomics Platform"/>
            <consortium name="The Broad Institute Genome Sequencing Center for Infectious Disease"/>
            <person name="Wu L."/>
            <person name="Ma J."/>
        </authorList>
    </citation>
    <scope>NUCLEOTIDE SEQUENCE [LARGE SCALE GENOMIC DNA]</scope>
    <source>
        <strain evidence="3">JCM 16545</strain>
    </source>
</reference>
<feature type="transmembrane region" description="Helical" evidence="1">
    <location>
        <begin position="149"/>
        <end position="167"/>
    </location>
</feature>
<dbReference type="Pfam" id="PF13858">
    <property type="entry name" value="DUF4199"/>
    <property type="match status" value="1"/>
</dbReference>
<proteinExistence type="predicted"/>
<keyword evidence="1" id="KW-0812">Transmembrane</keyword>
<keyword evidence="1" id="KW-1133">Transmembrane helix</keyword>
<dbReference type="Proteomes" id="UP001597369">
    <property type="component" value="Unassembled WGS sequence"/>
</dbReference>
<dbReference type="RefSeq" id="WP_229959683.1">
    <property type="nucleotide sequence ID" value="NZ_JAJJWI010000006.1"/>
</dbReference>
<name>A0ABW4WU78_9BACT</name>
<evidence type="ECO:0000313" key="2">
    <source>
        <dbReference type="EMBL" id="MFD2065382.1"/>
    </source>
</evidence>